<feature type="domain" description="Disease resistance N-terminal" evidence="9">
    <location>
        <begin position="6"/>
        <end position="89"/>
    </location>
</feature>
<evidence type="ECO:0000259" key="11">
    <source>
        <dbReference type="Pfam" id="PF23598"/>
    </source>
</evidence>
<dbReference type="AlphaFoldDB" id="A0AAP0GX45"/>
<keyword evidence="7" id="KW-0175">Coiled coil</keyword>
<keyword evidence="6" id="KW-0067">ATP-binding</keyword>
<keyword evidence="13" id="KW-1185">Reference proteome</keyword>
<dbReference type="InterPro" id="IPR058922">
    <property type="entry name" value="WHD_DRP"/>
</dbReference>
<gene>
    <name evidence="12" type="ORF">SSX86_017846</name>
</gene>
<dbReference type="Proteomes" id="UP001408789">
    <property type="component" value="Unassembled WGS sequence"/>
</dbReference>
<dbReference type="InterPro" id="IPR042197">
    <property type="entry name" value="Apaf_helical"/>
</dbReference>
<organism evidence="12 13">
    <name type="scientific">Deinandra increscens subsp. villosa</name>
    <dbReference type="NCBI Taxonomy" id="3103831"/>
    <lineage>
        <taxon>Eukaryota</taxon>
        <taxon>Viridiplantae</taxon>
        <taxon>Streptophyta</taxon>
        <taxon>Embryophyta</taxon>
        <taxon>Tracheophyta</taxon>
        <taxon>Spermatophyta</taxon>
        <taxon>Magnoliopsida</taxon>
        <taxon>eudicotyledons</taxon>
        <taxon>Gunneridae</taxon>
        <taxon>Pentapetalae</taxon>
        <taxon>asterids</taxon>
        <taxon>campanulids</taxon>
        <taxon>Asterales</taxon>
        <taxon>Asteraceae</taxon>
        <taxon>Asteroideae</taxon>
        <taxon>Heliantheae alliance</taxon>
        <taxon>Madieae</taxon>
        <taxon>Madiinae</taxon>
        <taxon>Deinandra</taxon>
    </lineage>
</organism>
<dbReference type="SUPFAM" id="SSF52058">
    <property type="entry name" value="L domain-like"/>
    <property type="match status" value="1"/>
</dbReference>
<feature type="coiled-coil region" evidence="7">
    <location>
        <begin position="22"/>
        <end position="52"/>
    </location>
</feature>
<dbReference type="PRINTS" id="PR00364">
    <property type="entry name" value="DISEASERSIST"/>
</dbReference>
<evidence type="ECO:0000313" key="13">
    <source>
        <dbReference type="Proteomes" id="UP001408789"/>
    </source>
</evidence>
<evidence type="ECO:0000256" key="1">
    <source>
        <dbReference type="ARBA" id="ARBA00008894"/>
    </source>
</evidence>
<accession>A0AAP0GX45</accession>
<dbReference type="Gene3D" id="1.10.10.10">
    <property type="entry name" value="Winged helix-like DNA-binding domain superfamily/Winged helix DNA-binding domain"/>
    <property type="match status" value="1"/>
</dbReference>
<feature type="domain" description="Disease resistance protein winged helix" evidence="10">
    <location>
        <begin position="438"/>
        <end position="508"/>
    </location>
</feature>
<evidence type="ECO:0000256" key="2">
    <source>
        <dbReference type="ARBA" id="ARBA00022614"/>
    </source>
</evidence>
<dbReference type="Pfam" id="PF23598">
    <property type="entry name" value="LRR_14"/>
    <property type="match status" value="1"/>
</dbReference>
<dbReference type="InterPro" id="IPR002182">
    <property type="entry name" value="NB-ARC"/>
</dbReference>
<comment type="similarity">
    <text evidence="1">Belongs to the disease resistance NB-LRR family.</text>
</comment>
<evidence type="ECO:0000256" key="7">
    <source>
        <dbReference type="SAM" id="Coils"/>
    </source>
</evidence>
<dbReference type="InterPro" id="IPR036388">
    <property type="entry name" value="WH-like_DNA-bd_sf"/>
</dbReference>
<name>A0AAP0GX45_9ASTR</name>
<dbReference type="GO" id="GO:0043531">
    <property type="term" value="F:ADP binding"/>
    <property type="evidence" value="ECO:0007669"/>
    <property type="project" value="InterPro"/>
</dbReference>
<comment type="caution">
    <text evidence="12">The sequence shown here is derived from an EMBL/GenBank/DDBJ whole genome shotgun (WGS) entry which is preliminary data.</text>
</comment>
<evidence type="ECO:0000256" key="3">
    <source>
        <dbReference type="ARBA" id="ARBA00022737"/>
    </source>
</evidence>
<dbReference type="GO" id="GO:0098542">
    <property type="term" value="P:defense response to other organism"/>
    <property type="evidence" value="ECO:0007669"/>
    <property type="project" value="TreeGrafter"/>
</dbReference>
<reference evidence="12 13" key="1">
    <citation type="submission" date="2024-04" db="EMBL/GenBank/DDBJ databases">
        <title>The reference genome of an endangered Asteraceae, Deinandra increscens subsp. villosa, native to the Central Coast of California.</title>
        <authorList>
            <person name="Guilliams M."/>
            <person name="Hasenstab-Lehman K."/>
            <person name="Meyer R."/>
            <person name="Mcevoy S."/>
        </authorList>
    </citation>
    <scope>NUCLEOTIDE SEQUENCE [LARGE SCALE GENOMIC DNA]</scope>
    <source>
        <tissue evidence="12">Leaf</tissue>
    </source>
</reference>
<dbReference type="InterPro" id="IPR038005">
    <property type="entry name" value="RX-like_CC"/>
</dbReference>
<evidence type="ECO:0000256" key="5">
    <source>
        <dbReference type="ARBA" id="ARBA00022821"/>
    </source>
</evidence>
<dbReference type="InterPro" id="IPR044974">
    <property type="entry name" value="Disease_R_plants"/>
</dbReference>
<dbReference type="EMBL" id="JBCNJP010000018">
    <property type="protein sequence ID" value="KAK9063974.1"/>
    <property type="molecule type" value="Genomic_DNA"/>
</dbReference>
<dbReference type="Gene3D" id="3.40.50.300">
    <property type="entry name" value="P-loop containing nucleotide triphosphate hydrolases"/>
    <property type="match status" value="1"/>
</dbReference>
<feature type="domain" description="NB-ARC" evidence="8">
    <location>
        <begin position="185"/>
        <end position="352"/>
    </location>
</feature>
<keyword evidence="3" id="KW-0677">Repeat</keyword>
<evidence type="ECO:0000259" key="10">
    <source>
        <dbReference type="Pfam" id="PF23559"/>
    </source>
</evidence>
<dbReference type="Pfam" id="PF18052">
    <property type="entry name" value="Rx_N"/>
    <property type="match status" value="1"/>
</dbReference>
<dbReference type="Gene3D" id="3.80.10.10">
    <property type="entry name" value="Ribonuclease Inhibitor"/>
    <property type="match status" value="1"/>
</dbReference>
<dbReference type="Pfam" id="PF23559">
    <property type="entry name" value="WHD_DRP"/>
    <property type="match status" value="1"/>
</dbReference>
<dbReference type="InterPro" id="IPR055414">
    <property type="entry name" value="LRR_R13L4/SHOC2-like"/>
</dbReference>
<proteinExistence type="inferred from homology"/>
<sequence>MAVEAIVSVIIHNLKSLTTKELEIYRKVIDEVERVVKELSEMQSILNEVEHQEQGDKVVTDWVLTFLDIVYRVKDDIESFALAETRLKNMGVIKNRVFVAANKFKLCREVPDDDQMVYSMNVHRLKSKMIEISKEIQEWKNGKPSLALVHVNQGCYVMNRDEERWRESDYDHAYYAPRKEETIFKKDVEKLVKQLTSNSKPLQIILVFGEVGSGKTAHIKTIYNKLEVKNKFSCRALVILTTKSSVRHLMIAILQQVTTLKVKEKLKDEDLMVKLNEFLKGQKYLIVVIDVTSSDLLKQLIKDVLPETNSGSRVVITTPDEEVASFQDATSHYHFKPLDMEDGLKFFVKKVWGVKGVPFSGDVIEDLKNKIAERCKGTPLRIIMLAGLLSTRKLMYEDWLSVFEQQDFAAKSPSFDILAFCYNDLTLHLKLCFLYLGLFRKGFEIPVRRLFRLWLAEGFVKPSEGVIVEDIVEGYLEELVKRNMVEITKRRSDESPKRCRMIGVLYDIFMPKAVEIGLFHLHQKTTENPNAVADCAEPQFGVRRVVEYANIKDYPTTETFNRNLRSYISFNGRKKDTPAEEVGTFLQRTIGARGFGLLKVLDLEGVYRPHLPENLGNLFHLRYLGLRWTFLDTLPSSLGELRYLETLDIKHTHITTLPSTIWNMKHLRHLCLNGVRLDIPVQSTGHRAPSQLQTLWGLFIDEKIARKIGLTLTRMTNLRKLDLTRQTTSTVITTTVTTTTTTTTTTTYQSSSYEEIGLWISSLSSLRSLRLRSKDKMGRPSELIIKPFSSLQNLSQLYLLGSLQKTIDWYQMPPGLKVLTLSVSHLENDPMPTLSQLPSLIVLRLLAASYVGEEMCCPADGFPALQVLKLWKLERLKMWTAYEGTMQNLHTLDIRCCRELEEIPVTLLQIQTFENLILTNMPKPFVSGTRKKKKKHTKIVQNE</sequence>
<dbReference type="Gene3D" id="1.10.8.430">
    <property type="entry name" value="Helical domain of apoptotic protease-activating factors"/>
    <property type="match status" value="1"/>
</dbReference>
<evidence type="ECO:0000256" key="6">
    <source>
        <dbReference type="ARBA" id="ARBA00022840"/>
    </source>
</evidence>
<dbReference type="FunFam" id="1.10.10.10:FF:000322">
    <property type="entry name" value="Probable disease resistance protein At1g63360"/>
    <property type="match status" value="1"/>
</dbReference>
<evidence type="ECO:0000259" key="8">
    <source>
        <dbReference type="Pfam" id="PF00931"/>
    </source>
</evidence>
<evidence type="ECO:0000256" key="4">
    <source>
        <dbReference type="ARBA" id="ARBA00022741"/>
    </source>
</evidence>
<dbReference type="Pfam" id="PF00931">
    <property type="entry name" value="NB-ARC"/>
    <property type="match status" value="1"/>
</dbReference>
<dbReference type="InterPro" id="IPR041118">
    <property type="entry name" value="Rx_N"/>
</dbReference>
<feature type="domain" description="Disease resistance R13L4/SHOC-2-like LRR" evidence="11">
    <location>
        <begin position="594"/>
        <end position="899"/>
    </location>
</feature>
<dbReference type="SUPFAM" id="SSF52540">
    <property type="entry name" value="P-loop containing nucleoside triphosphate hydrolases"/>
    <property type="match status" value="1"/>
</dbReference>
<dbReference type="InterPro" id="IPR032675">
    <property type="entry name" value="LRR_dom_sf"/>
</dbReference>
<dbReference type="Gene3D" id="1.20.5.4130">
    <property type="match status" value="1"/>
</dbReference>
<dbReference type="CDD" id="cd14798">
    <property type="entry name" value="RX-CC_like"/>
    <property type="match status" value="1"/>
</dbReference>
<dbReference type="PANTHER" id="PTHR23155">
    <property type="entry name" value="DISEASE RESISTANCE PROTEIN RP"/>
    <property type="match status" value="1"/>
</dbReference>
<protein>
    <submittedName>
        <fullName evidence="12">Uncharacterized protein</fullName>
    </submittedName>
</protein>
<keyword evidence="5" id="KW-0611">Plant defense</keyword>
<keyword evidence="2" id="KW-0433">Leucine-rich repeat</keyword>
<evidence type="ECO:0000259" key="9">
    <source>
        <dbReference type="Pfam" id="PF18052"/>
    </source>
</evidence>
<keyword evidence="4" id="KW-0547">Nucleotide-binding</keyword>
<evidence type="ECO:0000313" key="12">
    <source>
        <dbReference type="EMBL" id="KAK9063974.1"/>
    </source>
</evidence>
<dbReference type="PANTHER" id="PTHR23155:SF955">
    <property type="entry name" value="AAA+ ATPASE DOMAIN-CONTAINING PROTEIN"/>
    <property type="match status" value="1"/>
</dbReference>
<dbReference type="InterPro" id="IPR027417">
    <property type="entry name" value="P-loop_NTPase"/>
</dbReference>
<dbReference type="GO" id="GO:0005524">
    <property type="term" value="F:ATP binding"/>
    <property type="evidence" value="ECO:0007669"/>
    <property type="project" value="UniProtKB-KW"/>
</dbReference>